<reference evidence="2" key="1">
    <citation type="journal article" date="2022" name="Mol. Ecol. Resour.">
        <title>The genomes of chicory, endive, great burdock and yacon provide insights into Asteraceae palaeo-polyploidization history and plant inulin production.</title>
        <authorList>
            <person name="Fan W."/>
            <person name="Wang S."/>
            <person name="Wang H."/>
            <person name="Wang A."/>
            <person name="Jiang F."/>
            <person name="Liu H."/>
            <person name="Zhao H."/>
            <person name="Xu D."/>
            <person name="Zhang Y."/>
        </authorList>
    </citation>
    <scope>NUCLEOTIDE SEQUENCE [LARGE SCALE GENOMIC DNA]</scope>
    <source>
        <strain evidence="2">cv. Niubang</strain>
    </source>
</reference>
<dbReference type="EMBL" id="CM042053">
    <property type="protein sequence ID" value="KAI3715054.1"/>
    <property type="molecule type" value="Genomic_DNA"/>
</dbReference>
<reference evidence="1 2" key="2">
    <citation type="journal article" date="2022" name="Mol. Ecol. Resour.">
        <title>The genomes of chicory, endive, great burdock and yacon provide insights into Asteraceae paleo-polyploidization history and plant inulin production.</title>
        <authorList>
            <person name="Fan W."/>
            <person name="Wang S."/>
            <person name="Wang H."/>
            <person name="Wang A."/>
            <person name="Jiang F."/>
            <person name="Liu H."/>
            <person name="Zhao H."/>
            <person name="Xu D."/>
            <person name="Zhang Y."/>
        </authorList>
    </citation>
    <scope>NUCLEOTIDE SEQUENCE [LARGE SCALE GENOMIC DNA]</scope>
    <source>
        <strain evidence="2">cv. Niubang</strain>
    </source>
</reference>
<sequence length="78" mass="8650">MGVVMYTMTRQFATVKPRVILDLQRWVGSDVVMQRRERMSRAAGVIQSAIRDPDCVGDSKGEMEAGWTALGLICFGVT</sequence>
<accession>A0ACB9AY92</accession>
<gene>
    <name evidence="1" type="ORF">L6452_22020</name>
</gene>
<name>A0ACB9AY92_ARCLA</name>
<comment type="caution">
    <text evidence="1">The sequence shown here is derived from an EMBL/GenBank/DDBJ whole genome shotgun (WGS) entry which is preliminary data.</text>
</comment>
<keyword evidence="2" id="KW-1185">Reference proteome</keyword>
<evidence type="ECO:0000313" key="2">
    <source>
        <dbReference type="Proteomes" id="UP001055879"/>
    </source>
</evidence>
<protein>
    <submittedName>
        <fullName evidence="1">Uncharacterized protein</fullName>
    </submittedName>
</protein>
<organism evidence="1 2">
    <name type="scientific">Arctium lappa</name>
    <name type="common">Greater burdock</name>
    <name type="synonym">Lappa major</name>
    <dbReference type="NCBI Taxonomy" id="4217"/>
    <lineage>
        <taxon>Eukaryota</taxon>
        <taxon>Viridiplantae</taxon>
        <taxon>Streptophyta</taxon>
        <taxon>Embryophyta</taxon>
        <taxon>Tracheophyta</taxon>
        <taxon>Spermatophyta</taxon>
        <taxon>Magnoliopsida</taxon>
        <taxon>eudicotyledons</taxon>
        <taxon>Gunneridae</taxon>
        <taxon>Pentapetalae</taxon>
        <taxon>asterids</taxon>
        <taxon>campanulids</taxon>
        <taxon>Asterales</taxon>
        <taxon>Asteraceae</taxon>
        <taxon>Carduoideae</taxon>
        <taxon>Cardueae</taxon>
        <taxon>Arctiinae</taxon>
        <taxon>Arctium</taxon>
    </lineage>
</organism>
<evidence type="ECO:0000313" key="1">
    <source>
        <dbReference type="EMBL" id="KAI3715054.1"/>
    </source>
</evidence>
<proteinExistence type="predicted"/>
<dbReference type="Proteomes" id="UP001055879">
    <property type="component" value="Linkage Group LG07"/>
</dbReference>